<dbReference type="STRING" id="15368.I1HUZ2"/>
<evidence type="ECO:0000313" key="7">
    <source>
        <dbReference type="EnsemblPlants" id="PNT73540"/>
    </source>
</evidence>
<keyword evidence="2" id="KW-0805">Transcription regulation</keyword>
<dbReference type="GO" id="GO:0000981">
    <property type="term" value="F:DNA-binding transcription factor activity, RNA polymerase II-specific"/>
    <property type="evidence" value="ECO:0000318"/>
    <property type="project" value="GO_Central"/>
</dbReference>
<comment type="similarity">
    <text evidence="1">Belongs to the NFYB/HAP3 subunit family.</text>
</comment>
<dbReference type="InterPro" id="IPR009072">
    <property type="entry name" value="Histone-fold"/>
</dbReference>
<dbReference type="GeneID" id="112270874"/>
<gene>
    <name evidence="7" type="primary">LOC112270874</name>
    <name evidence="6" type="ORF">BRADI_2g60030v3</name>
</gene>
<evidence type="ECO:0000313" key="8">
    <source>
        <dbReference type="Proteomes" id="UP000008810"/>
    </source>
</evidence>
<dbReference type="EnsemblPlants" id="PNT73540">
    <property type="protein sequence ID" value="PNT73540"/>
    <property type="gene ID" value="BRADI_2g60030v3"/>
</dbReference>
<name>I1HUZ2_BRADI</name>
<feature type="domain" description="Transcription factor CBF/NF-Y/archaeal histone" evidence="5">
    <location>
        <begin position="46"/>
        <end position="109"/>
    </location>
</feature>
<dbReference type="GO" id="GO:0016602">
    <property type="term" value="C:CCAAT-binding factor complex"/>
    <property type="evidence" value="ECO:0000318"/>
    <property type="project" value="GO_Central"/>
</dbReference>
<dbReference type="Gramene" id="PNT73540">
    <property type="protein sequence ID" value="PNT73540"/>
    <property type="gene ID" value="BRADI_2g60030v3"/>
</dbReference>
<dbReference type="InterPro" id="IPR027113">
    <property type="entry name" value="Transc_fact_NFYB/HAP3"/>
</dbReference>
<dbReference type="HOGENOM" id="CLU_066247_13_2_1"/>
<dbReference type="PANTHER" id="PTHR11064">
    <property type="entry name" value="CCAAT-BINDING TRANSCRIPTION FACTOR-RELATED"/>
    <property type="match status" value="1"/>
</dbReference>
<dbReference type="RefSeq" id="XP_024315117.1">
    <property type="nucleotide sequence ID" value="XM_024459349.1"/>
</dbReference>
<dbReference type="OMA" id="SIFRGHE"/>
<dbReference type="InterPro" id="IPR003958">
    <property type="entry name" value="CBFA_NFYB_domain"/>
</dbReference>
<dbReference type="GO" id="GO:0006357">
    <property type="term" value="P:regulation of transcription by RNA polymerase II"/>
    <property type="evidence" value="ECO:0000318"/>
    <property type="project" value="GO_Central"/>
</dbReference>
<dbReference type="PRINTS" id="PR00615">
    <property type="entry name" value="CCAATSUBUNTA"/>
</dbReference>
<dbReference type="PANTHER" id="PTHR11064:SF149">
    <property type="entry name" value="OS01G0935100 PROTEIN"/>
    <property type="match status" value="1"/>
</dbReference>
<dbReference type="OrthoDB" id="386949at2759"/>
<reference evidence="6 7" key="1">
    <citation type="journal article" date="2010" name="Nature">
        <title>Genome sequencing and analysis of the model grass Brachypodium distachyon.</title>
        <authorList>
            <consortium name="International Brachypodium Initiative"/>
        </authorList>
    </citation>
    <scope>NUCLEOTIDE SEQUENCE [LARGE SCALE GENOMIC DNA]</scope>
    <source>
        <strain evidence="6">Bd21</strain>
        <strain evidence="7">cv. Bd21</strain>
    </source>
</reference>
<keyword evidence="8" id="KW-1185">Reference proteome</keyword>
<dbReference type="EMBL" id="CM000881">
    <property type="protein sequence ID" value="PNT73540.1"/>
    <property type="molecule type" value="Genomic_DNA"/>
</dbReference>
<dbReference type="Proteomes" id="UP000008810">
    <property type="component" value="Chromosome 2"/>
</dbReference>
<keyword evidence="3" id="KW-0804">Transcription</keyword>
<sequence>MSDTFNLSGFTLPGPTPRISHASTSAVGAGAGPGEEEEHQGGGGLLPIANVGRIMKGALPPEAKVSKRAKEAIQECATEFVAFVTGEASQRCRRERRKTVNGDDVCHAMRSLGLDHYAAAMGRYLQRHREAEELAAEINGRSVGGGGVPDFGGQIDVRAQLSVSGSRAGAGGSEKRLGRN</sequence>
<organism evidence="6">
    <name type="scientific">Brachypodium distachyon</name>
    <name type="common">Purple false brome</name>
    <name type="synonym">Trachynia distachya</name>
    <dbReference type="NCBI Taxonomy" id="15368"/>
    <lineage>
        <taxon>Eukaryota</taxon>
        <taxon>Viridiplantae</taxon>
        <taxon>Streptophyta</taxon>
        <taxon>Embryophyta</taxon>
        <taxon>Tracheophyta</taxon>
        <taxon>Spermatophyta</taxon>
        <taxon>Magnoliopsida</taxon>
        <taxon>Liliopsida</taxon>
        <taxon>Poales</taxon>
        <taxon>Poaceae</taxon>
        <taxon>BOP clade</taxon>
        <taxon>Pooideae</taxon>
        <taxon>Stipodae</taxon>
        <taxon>Brachypodieae</taxon>
        <taxon>Brachypodium</taxon>
    </lineage>
</organism>
<feature type="region of interest" description="Disordered" evidence="4">
    <location>
        <begin position="1"/>
        <end position="46"/>
    </location>
</feature>
<dbReference type="Gene3D" id="1.10.20.10">
    <property type="entry name" value="Histone, subunit A"/>
    <property type="match status" value="1"/>
</dbReference>
<dbReference type="eggNOG" id="KOG0869">
    <property type="taxonomic scope" value="Eukaryota"/>
</dbReference>
<dbReference type="AlphaFoldDB" id="I1HUZ2"/>
<evidence type="ECO:0000256" key="2">
    <source>
        <dbReference type="ARBA" id="ARBA00023015"/>
    </source>
</evidence>
<reference evidence="7" key="3">
    <citation type="submission" date="2018-08" db="UniProtKB">
        <authorList>
            <consortium name="EnsemblPlants"/>
        </authorList>
    </citation>
    <scope>IDENTIFICATION</scope>
    <source>
        <strain evidence="7">cv. Bd21</strain>
    </source>
</reference>
<evidence type="ECO:0000256" key="1">
    <source>
        <dbReference type="ARBA" id="ARBA00009053"/>
    </source>
</evidence>
<reference evidence="6" key="2">
    <citation type="submission" date="2017-06" db="EMBL/GenBank/DDBJ databases">
        <title>WGS assembly of Brachypodium distachyon.</title>
        <authorList>
            <consortium name="The International Brachypodium Initiative"/>
            <person name="Lucas S."/>
            <person name="Harmon-Smith M."/>
            <person name="Lail K."/>
            <person name="Tice H."/>
            <person name="Grimwood J."/>
            <person name="Bruce D."/>
            <person name="Barry K."/>
            <person name="Shu S."/>
            <person name="Lindquist E."/>
            <person name="Wang M."/>
            <person name="Pitluck S."/>
            <person name="Vogel J.P."/>
            <person name="Garvin D.F."/>
            <person name="Mockler T.C."/>
            <person name="Schmutz J."/>
            <person name="Rokhsar D."/>
            <person name="Bevan M.W."/>
        </authorList>
    </citation>
    <scope>NUCLEOTIDE SEQUENCE</scope>
    <source>
        <strain evidence="6">Bd21</strain>
    </source>
</reference>
<evidence type="ECO:0000256" key="3">
    <source>
        <dbReference type="ARBA" id="ARBA00023163"/>
    </source>
</evidence>
<dbReference type="CDD" id="cd22907">
    <property type="entry name" value="HFD_NFYB"/>
    <property type="match status" value="1"/>
</dbReference>
<evidence type="ECO:0000256" key="4">
    <source>
        <dbReference type="SAM" id="MobiDB-lite"/>
    </source>
</evidence>
<dbReference type="SUPFAM" id="SSF47113">
    <property type="entry name" value="Histone-fold"/>
    <property type="match status" value="1"/>
</dbReference>
<dbReference type="GO" id="GO:0001228">
    <property type="term" value="F:DNA-binding transcription activator activity, RNA polymerase II-specific"/>
    <property type="evidence" value="ECO:0007669"/>
    <property type="project" value="InterPro"/>
</dbReference>
<evidence type="ECO:0000313" key="6">
    <source>
        <dbReference type="EMBL" id="PNT73540.1"/>
    </source>
</evidence>
<dbReference type="GO" id="GO:0046982">
    <property type="term" value="F:protein heterodimerization activity"/>
    <property type="evidence" value="ECO:0007669"/>
    <property type="project" value="InterPro"/>
</dbReference>
<proteinExistence type="inferred from homology"/>
<evidence type="ECO:0000259" key="5">
    <source>
        <dbReference type="Pfam" id="PF00808"/>
    </source>
</evidence>
<protein>
    <recommendedName>
        <fullName evidence="5">Transcription factor CBF/NF-Y/archaeal histone domain-containing protein</fullName>
    </recommendedName>
</protein>
<dbReference type="Pfam" id="PF00808">
    <property type="entry name" value="CBFD_NFYB_HMF"/>
    <property type="match status" value="1"/>
</dbReference>
<accession>I1HUZ2</accession>